<proteinExistence type="predicted"/>
<sequence length="220" mass="23752">MGEAPVTGSVVRREPPDDPGLVAAAAQSPGGSVAEIDPAYADDPNGYVPGEAIRGAWLVGPDGTLTGEYRENPHHGPPRDDFAKLLDQDAWFDWLGDDPAAALRESVTDCFAGQAPGATLTWMKILEPPRAATTGRPDPDNEQYLIPTRTSLAVCFAAQIEAPDRDRATVCGIFTWAASGLDRPGERRDRVWLDLDGTDLDRAEEQLPPRMYALDEETPS</sequence>
<evidence type="ECO:0000313" key="3">
    <source>
        <dbReference type="Proteomes" id="UP000190037"/>
    </source>
</evidence>
<dbReference type="EMBL" id="MWQN01000001">
    <property type="protein sequence ID" value="OPC80337.1"/>
    <property type="molecule type" value="Genomic_DNA"/>
</dbReference>
<dbReference type="Proteomes" id="UP000190037">
    <property type="component" value="Unassembled WGS sequence"/>
</dbReference>
<comment type="caution">
    <text evidence="2">The sequence shown here is derived from an EMBL/GenBank/DDBJ whole genome shotgun (WGS) entry which is preliminary data.</text>
</comment>
<reference evidence="2 3" key="1">
    <citation type="submission" date="2017-03" db="EMBL/GenBank/DDBJ databases">
        <title>Draft genome sequence of Streptomyces scabrisporus NF3, endophyte isolated from Amphipterygium adstringens.</title>
        <authorList>
            <person name="Vazquez M."/>
            <person name="Ceapa C.D."/>
            <person name="Rodriguez Luna D."/>
            <person name="Sanchez Esquivel S."/>
        </authorList>
    </citation>
    <scope>NUCLEOTIDE SEQUENCE [LARGE SCALE GENOMIC DNA]</scope>
    <source>
        <strain evidence="2 3">NF3</strain>
    </source>
</reference>
<name>A0A1T3NTW4_9ACTN</name>
<evidence type="ECO:0000256" key="1">
    <source>
        <dbReference type="SAM" id="MobiDB-lite"/>
    </source>
</evidence>
<dbReference type="AlphaFoldDB" id="A0A1T3NTW4"/>
<dbReference type="RefSeq" id="WP_078974595.1">
    <property type="nucleotide sequence ID" value="NZ_MWQN01000001.1"/>
</dbReference>
<organism evidence="2 3">
    <name type="scientific">Embleya scabrispora</name>
    <dbReference type="NCBI Taxonomy" id="159449"/>
    <lineage>
        <taxon>Bacteria</taxon>
        <taxon>Bacillati</taxon>
        <taxon>Actinomycetota</taxon>
        <taxon>Actinomycetes</taxon>
        <taxon>Kitasatosporales</taxon>
        <taxon>Streptomycetaceae</taxon>
        <taxon>Embleya</taxon>
    </lineage>
</organism>
<evidence type="ECO:0000313" key="2">
    <source>
        <dbReference type="EMBL" id="OPC80337.1"/>
    </source>
</evidence>
<protein>
    <submittedName>
        <fullName evidence="2">Uncharacterized protein</fullName>
    </submittedName>
</protein>
<feature type="region of interest" description="Disordered" evidence="1">
    <location>
        <begin position="1"/>
        <end position="47"/>
    </location>
</feature>
<dbReference type="OrthoDB" id="798764at2"/>
<keyword evidence="3" id="KW-1185">Reference proteome</keyword>
<gene>
    <name evidence="2" type="ORF">B4N89_04700</name>
</gene>
<accession>A0A1T3NTW4</accession>